<dbReference type="PROSITE" id="PS51462">
    <property type="entry name" value="NUDIX"/>
    <property type="match status" value="1"/>
</dbReference>
<feature type="compositionally biased region" description="Basic and acidic residues" evidence="3">
    <location>
        <begin position="1"/>
        <end position="15"/>
    </location>
</feature>
<organism evidence="5 6">
    <name type="scientific">Mycetocola reblochoni REB411</name>
    <dbReference type="NCBI Taxonomy" id="1255698"/>
    <lineage>
        <taxon>Bacteria</taxon>
        <taxon>Bacillati</taxon>
        <taxon>Actinomycetota</taxon>
        <taxon>Actinomycetes</taxon>
        <taxon>Micrococcales</taxon>
        <taxon>Microbacteriaceae</taxon>
        <taxon>Mycetocola</taxon>
    </lineage>
</organism>
<gene>
    <name evidence="5" type="ORF">FM119_12290</name>
</gene>
<evidence type="ECO:0000256" key="3">
    <source>
        <dbReference type="SAM" id="MobiDB-lite"/>
    </source>
</evidence>
<sequence>MPRDGAGDTARRRDGTAPAATAATAMPWHDEAVTTLPDIVVSALALVRGRRVLLVTARGRDVLFMPGGKVDPGESGADALLRESREEVGLILDPASVAELFTVRTQAHGEPDGRQVAMTLYSAAPLAGTPGDPVPSAEVSAVHWCSTADAVRCPPAGAAVLARLHALDLID</sequence>
<dbReference type="InterPro" id="IPR015797">
    <property type="entry name" value="NUDIX_hydrolase-like_dom_sf"/>
</dbReference>
<feature type="region of interest" description="Disordered" evidence="3">
    <location>
        <begin position="1"/>
        <end position="23"/>
    </location>
</feature>
<dbReference type="PANTHER" id="PTHR43046:SF14">
    <property type="entry name" value="MUTT_NUDIX FAMILY PROTEIN"/>
    <property type="match status" value="1"/>
</dbReference>
<dbReference type="PROSITE" id="PS00893">
    <property type="entry name" value="NUDIX_BOX"/>
    <property type="match status" value="1"/>
</dbReference>
<name>A0A1R4K9Y0_9MICO</name>
<dbReference type="SUPFAM" id="SSF55811">
    <property type="entry name" value="Nudix"/>
    <property type="match status" value="1"/>
</dbReference>
<evidence type="ECO:0000256" key="1">
    <source>
        <dbReference type="ARBA" id="ARBA00001946"/>
    </source>
</evidence>
<proteinExistence type="predicted"/>
<dbReference type="Gene3D" id="3.90.79.10">
    <property type="entry name" value="Nucleoside Triphosphate Pyrophosphohydrolase"/>
    <property type="match status" value="1"/>
</dbReference>
<dbReference type="Pfam" id="PF00293">
    <property type="entry name" value="NUDIX"/>
    <property type="match status" value="1"/>
</dbReference>
<dbReference type="EMBL" id="FUKR01000072">
    <property type="protein sequence ID" value="SJN40945.1"/>
    <property type="molecule type" value="Genomic_DNA"/>
</dbReference>
<reference evidence="6" key="1">
    <citation type="submission" date="2017-02" db="EMBL/GenBank/DDBJ databases">
        <authorList>
            <person name="Dridi B."/>
        </authorList>
    </citation>
    <scope>NUCLEOTIDE SEQUENCE [LARGE SCALE GENOMIC DNA]</scope>
    <source>
        <strain evidence="6">EB411</strain>
    </source>
</reference>
<comment type="cofactor">
    <cofactor evidence="1">
        <name>Mg(2+)</name>
        <dbReference type="ChEBI" id="CHEBI:18420"/>
    </cofactor>
</comment>
<dbReference type="PANTHER" id="PTHR43046">
    <property type="entry name" value="GDP-MANNOSE MANNOSYL HYDROLASE"/>
    <property type="match status" value="1"/>
</dbReference>
<dbReference type="InterPro" id="IPR000086">
    <property type="entry name" value="NUDIX_hydrolase_dom"/>
</dbReference>
<evidence type="ECO:0000313" key="6">
    <source>
        <dbReference type="Proteomes" id="UP000196778"/>
    </source>
</evidence>
<dbReference type="Proteomes" id="UP000196778">
    <property type="component" value="Unassembled WGS sequence"/>
</dbReference>
<evidence type="ECO:0000259" key="4">
    <source>
        <dbReference type="PROSITE" id="PS51462"/>
    </source>
</evidence>
<dbReference type="InterPro" id="IPR020084">
    <property type="entry name" value="NUDIX_hydrolase_CS"/>
</dbReference>
<evidence type="ECO:0000256" key="2">
    <source>
        <dbReference type="ARBA" id="ARBA00022801"/>
    </source>
</evidence>
<dbReference type="CDD" id="cd04690">
    <property type="entry name" value="NUDIX_Hydrolase"/>
    <property type="match status" value="1"/>
</dbReference>
<dbReference type="GO" id="GO:0016787">
    <property type="term" value="F:hydrolase activity"/>
    <property type="evidence" value="ECO:0007669"/>
    <property type="project" value="UniProtKB-KW"/>
</dbReference>
<accession>A0A1R4K9Y0</accession>
<protein>
    <submittedName>
        <fullName evidence="5">NTP pyrophosphohydrolases including oxidative damage repair enzymes</fullName>
    </submittedName>
</protein>
<evidence type="ECO:0000313" key="5">
    <source>
        <dbReference type="EMBL" id="SJN40945.1"/>
    </source>
</evidence>
<keyword evidence="2 5" id="KW-0378">Hydrolase</keyword>
<dbReference type="AlphaFoldDB" id="A0A1R4K9Y0"/>
<feature type="domain" description="Nudix hydrolase" evidence="4">
    <location>
        <begin position="36"/>
        <end position="166"/>
    </location>
</feature>
<keyword evidence="6" id="KW-1185">Reference proteome</keyword>